<name>A0A286U861_9AGAM</name>
<gene>
    <name evidence="3" type="ORF">PNOK_0865500</name>
</gene>
<dbReference type="EMBL" id="NBII01000009">
    <property type="protein sequence ID" value="PAV15797.1"/>
    <property type="molecule type" value="Genomic_DNA"/>
</dbReference>
<organism evidence="3 4">
    <name type="scientific">Pyrrhoderma noxium</name>
    <dbReference type="NCBI Taxonomy" id="2282107"/>
    <lineage>
        <taxon>Eukaryota</taxon>
        <taxon>Fungi</taxon>
        <taxon>Dikarya</taxon>
        <taxon>Basidiomycota</taxon>
        <taxon>Agaricomycotina</taxon>
        <taxon>Agaricomycetes</taxon>
        <taxon>Hymenochaetales</taxon>
        <taxon>Hymenochaetaceae</taxon>
        <taxon>Pyrrhoderma</taxon>
    </lineage>
</organism>
<sequence>MRIPSILLLALVLTNSPVAASWWSSYSNKPEYTLWDSNKLKSWLDERKINTPEGYSQKELKELVAENWDTGKVWSQEQYNQAQQVFNSIKDISFDNWDESRLRQFLLEQGVVAPSGPREKLVLAAKQHYRGYTNAASSLASTASRAASTAIYGDSTYRASASLSSIYNEATSSASSVAVQATQSLARTIDDAKDYVYSTWNDNQLHDYLVKKGILKPEEQKTHEQLLAYMRDAYAVVANPAYEAWSDSYIREWLVAHGVVKSDYENKRDSLINKMNYYFYTPQQKVYDTWKLQRLVADNYAAASDTIWSGWKDSDLKSWLTTHGYLQSNAEAKRDEMVKLISQKYNEANARSSAYLTWPDARLRAFLRNHGLSENALPTSRPGLLQETRIRYIQTSSQLEQIYSRLRALVASGVSSVEDTLGQVLDLLSGVEHKAEHKGEKLTAYGQEKKSEAEKYASETLEKIKNEL</sequence>
<dbReference type="InParanoid" id="A0A286U861"/>
<evidence type="ECO:0000256" key="1">
    <source>
        <dbReference type="SAM" id="MobiDB-lite"/>
    </source>
</evidence>
<dbReference type="Pfam" id="PF10281">
    <property type="entry name" value="Ish1"/>
    <property type="match status" value="4"/>
</dbReference>
<evidence type="ECO:0000313" key="3">
    <source>
        <dbReference type="EMBL" id="PAV15797.1"/>
    </source>
</evidence>
<protein>
    <submittedName>
        <fullName evidence="3">Uncharacterized protein</fullName>
    </submittedName>
</protein>
<comment type="caution">
    <text evidence="3">The sequence shown here is derived from an EMBL/GenBank/DDBJ whole genome shotgun (WGS) entry which is preliminary data.</text>
</comment>
<dbReference type="InterPro" id="IPR018803">
    <property type="entry name" value="Ish1/Msc1-like"/>
</dbReference>
<keyword evidence="2" id="KW-0732">Signal</keyword>
<dbReference type="STRING" id="2282107.A0A286U861"/>
<dbReference type="Proteomes" id="UP000217199">
    <property type="component" value="Unassembled WGS sequence"/>
</dbReference>
<feature type="signal peptide" evidence="2">
    <location>
        <begin position="1"/>
        <end position="20"/>
    </location>
</feature>
<proteinExistence type="predicted"/>
<dbReference type="OrthoDB" id="2527403at2759"/>
<dbReference type="AlphaFoldDB" id="A0A286U861"/>
<keyword evidence="4" id="KW-1185">Reference proteome</keyword>
<feature type="chain" id="PRO_5013541144" evidence="2">
    <location>
        <begin position="21"/>
        <end position="468"/>
    </location>
</feature>
<accession>A0A286U861</accession>
<reference evidence="3 4" key="1">
    <citation type="journal article" date="2017" name="Mol. Ecol.">
        <title>Comparative and population genomic landscape of Phellinus noxius: A hypervariable fungus causing root rot in trees.</title>
        <authorList>
            <person name="Chung C.L."/>
            <person name="Lee T.J."/>
            <person name="Akiba M."/>
            <person name="Lee H.H."/>
            <person name="Kuo T.H."/>
            <person name="Liu D."/>
            <person name="Ke H.M."/>
            <person name="Yokoi T."/>
            <person name="Roa M.B."/>
            <person name="Lu M.J."/>
            <person name="Chang Y.Y."/>
            <person name="Ann P.J."/>
            <person name="Tsai J.N."/>
            <person name="Chen C.Y."/>
            <person name="Tzean S.S."/>
            <person name="Ota Y."/>
            <person name="Hattori T."/>
            <person name="Sahashi N."/>
            <person name="Liou R.F."/>
            <person name="Kikuchi T."/>
            <person name="Tsai I.J."/>
        </authorList>
    </citation>
    <scope>NUCLEOTIDE SEQUENCE [LARGE SCALE GENOMIC DNA]</scope>
    <source>
        <strain evidence="3 4">FFPRI411160</strain>
    </source>
</reference>
<evidence type="ECO:0000313" key="4">
    <source>
        <dbReference type="Proteomes" id="UP000217199"/>
    </source>
</evidence>
<feature type="region of interest" description="Disordered" evidence="1">
    <location>
        <begin position="437"/>
        <end position="457"/>
    </location>
</feature>
<evidence type="ECO:0000256" key="2">
    <source>
        <dbReference type="SAM" id="SignalP"/>
    </source>
</evidence>